<dbReference type="Proteomes" id="UP000278437">
    <property type="component" value="Chromosome"/>
</dbReference>
<evidence type="ECO:0008006" key="4">
    <source>
        <dbReference type="Google" id="ProtNLM"/>
    </source>
</evidence>
<name>A0ABM7D0S8_9GAMM</name>
<reference evidence="3" key="1">
    <citation type="submission" date="2017-03" db="EMBL/GenBank/DDBJ databases">
        <title>Full genome sequence of a non-lethal Shewanella isolate that potentiates virulence of Vibio parahaemolyticus causing acute hepatopancreatic necrosis disease (AHPND) in shrimp.</title>
        <authorList>
            <person name="Prachumwat A."/>
            <person name="Sritunyalucksana K."/>
        </authorList>
    </citation>
    <scope>NUCLEOTIDE SEQUENCE [LARGE SCALE GENOMIC DNA]</scope>
    <source>
        <strain evidence="3">TH2012</strain>
    </source>
</reference>
<keyword evidence="1" id="KW-0732">Signal</keyword>
<proteinExistence type="predicted"/>
<evidence type="ECO:0000313" key="2">
    <source>
        <dbReference type="EMBL" id="AZQ09983.1"/>
    </source>
</evidence>
<dbReference type="EMBL" id="CP020373">
    <property type="protein sequence ID" value="AZQ09983.1"/>
    <property type="molecule type" value="Genomic_DNA"/>
</dbReference>
<feature type="signal peptide" evidence="1">
    <location>
        <begin position="1"/>
        <end position="24"/>
    </location>
</feature>
<accession>A0ABM7D0S8</accession>
<sequence>MDVPTVLKSFCAFLFLFFSALAVADDAAEIQHFAFANYLGSGIYSSTGDSAAVANIPLSFTIEETADSELLLRMPLSLGFFNYQWDDLPEGDLPDNVGTLTLTPGIEYHWQASEKLAMEAYLDIGFGHNFADSTNVGILSAGVSALYQFGSEAYRPLWISRFYSAGYRSMAGDASERYSALTTGVDSGLGLGFSAMDVWMEPRLFGALHWVFGRGELADELVGALMDDSTFELGLSLAFDKPVGIAPVTVERVGLSYSLLGSEGVWRLFFSQPL</sequence>
<keyword evidence="3" id="KW-1185">Reference proteome</keyword>
<feature type="chain" id="PRO_5046648890" description="Transporter" evidence="1">
    <location>
        <begin position="25"/>
        <end position="274"/>
    </location>
</feature>
<evidence type="ECO:0000313" key="3">
    <source>
        <dbReference type="Proteomes" id="UP000278437"/>
    </source>
</evidence>
<gene>
    <name evidence="2" type="ORF">STH12_00847</name>
</gene>
<organism evidence="2 3">
    <name type="scientific">Shewanella khirikhana</name>
    <dbReference type="NCBI Taxonomy" id="1965282"/>
    <lineage>
        <taxon>Bacteria</taxon>
        <taxon>Pseudomonadati</taxon>
        <taxon>Pseudomonadota</taxon>
        <taxon>Gammaproteobacteria</taxon>
        <taxon>Alteromonadales</taxon>
        <taxon>Shewanellaceae</taxon>
        <taxon>Shewanella</taxon>
    </lineage>
</organism>
<evidence type="ECO:0000256" key="1">
    <source>
        <dbReference type="SAM" id="SignalP"/>
    </source>
</evidence>
<protein>
    <recommendedName>
        <fullName evidence="4">Transporter</fullName>
    </recommendedName>
</protein>